<dbReference type="EMBL" id="JBHSTI010000008">
    <property type="protein sequence ID" value="MFC6237624.1"/>
    <property type="molecule type" value="Genomic_DNA"/>
</dbReference>
<name>A0ABW1SZY1_9ACTN</name>
<dbReference type="Proteomes" id="UP001596138">
    <property type="component" value="Unassembled WGS sequence"/>
</dbReference>
<accession>A0ABW1SZY1</accession>
<feature type="domain" description="HNH" evidence="2">
    <location>
        <begin position="471"/>
        <end position="511"/>
    </location>
</feature>
<proteinExistence type="inferred from homology"/>
<comment type="similarity">
    <text evidence="1">Belongs to the Rv1128c/1148c/1588c/1702c/1945/3466 family.</text>
</comment>
<evidence type="ECO:0000259" key="3">
    <source>
        <dbReference type="Pfam" id="PF02720"/>
    </source>
</evidence>
<dbReference type="CDD" id="cd00085">
    <property type="entry name" value="HNHc"/>
    <property type="match status" value="1"/>
</dbReference>
<protein>
    <submittedName>
        <fullName evidence="4">DUF222 domain-containing protein</fullName>
    </submittedName>
</protein>
<evidence type="ECO:0000313" key="4">
    <source>
        <dbReference type="EMBL" id="MFC6237624.1"/>
    </source>
</evidence>
<evidence type="ECO:0000313" key="5">
    <source>
        <dbReference type="Proteomes" id="UP001596138"/>
    </source>
</evidence>
<evidence type="ECO:0000259" key="2">
    <source>
        <dbReference type="Pfam" id="PF01844"/>
    </source>
</evidence>
<dbReference type="InterPro" id="IPR003615">
    <property type="entry name" value="HNH_nuc"/>
</dbReference>
<comment type="caution">
    <text evidence="4">The sequence shown here is derived from an EMBL/GenBank/DDBJ whole genome shotgun (WGS) entry which is preliminary data.</text>
</comment>
<organism evidence="4 5">
    <name type="scientific">Longivirga aurantiaca</name>
    <dbReference type="NCBI Taxonomy" id="1837743"/>
    <lineage>
        <taxon>Bacteria</taxon>
        <taxon>Bacillati</taxon>
        <taxon>Actinomycetota</taxon>
        <taxon>Actinomycetes</taxon>
        <taxon>Sporichthyales</taxon>
        <taxon>Sporichthyaceae</taxon>
        <taxon>Longivirga</taxon>
    </lineage>
</organism>
<dbReference type="Pfam" id="PF02720">
    <property type="entry name" value="DUF222"/>
    <property type="match status" value="1"/>
</dbReference>
<keyword evidence="5" id="KW-1185">Reference proteome</keyword>
<dbReference type="InterPro" id="IPR003870">
    <property type="entry name" value="DUF222"/>
</dbReference>
<dbReference type="RefSeq" id="WP_386765090.1">
    <property type="nucleotide sequence ID" value="NZ_JBHSTI010000008.1"/>
</dbReference>
<dbReference type="InterPro" id="IPR002711">
    <property type="entry name" value="HNH"/>
</dbReference>
<feature type="domain" description="DUF222" evidence="3">
    <location>
        <begin position="175"/>
        <end position="464"/>
    </location>
</feature>
<evidence type="ECO:0000256" key="1">
    <source>
        <dbReference type="ARBA" id="ARBA00023450"/>
    </source>
</evidence>
<reference evidence="5" key="1">
    <citation type="journal article" date="2019" name="Int. J. Syst. Evol. Microbiol.">
        <title>The Global Catalogue of Microorganisms (GCM) 10K type strain sequencing project: providing services to taxonomists for standard genome sequencing and annotation.</title>
        <authorList>
            <consortium name="The Broad Institute Genomics Platform"/>
            <consortium name="The Broad Institute Genome Sequencing Center for Infectious Disease"/>
            <person name="Wu L."/>
            <person name="Ma J."/>
        </authorList>
    </citation>
    <scope>NUCLEOTIDE SEQUENCE [LARGE SCALE GENOMIC DNA]</scope>
    <source>
        <strain evidence="5">CGMCC 4.7317</strain>
    </source>
</reference>
<gene>
    <name evidence="4" type="ORF">ACFQGU_07020</name>
</gene>
<dbReference type="Pfam" id="PF01844">
    <property type="entry name" value="HNH"/>
    <property type="match status" value="1"/>
</dbReference>
<sequence>MSSSRGSSTSETVVSAVDALLAGLVQGLERFVVEGLEADYARPAAWSPVLGSLQLDVDVPGHRRPARTVGEPEPAPVREPDERAVRLAQRRAARAAALREQVEARFVPGTDSSRMWALALGLVDAQDLNSPVAAPDLLEDLTRLDRDVDRAHGRRYAALAAIAGIPDPRGAVSSENDRQIAHEVAIAVGMSIDAAAHHISTARSLFGELAPFGHALLEGEVSDWHCRTLISECLNITDPDTLEVIGRLALPAARTMVVADFRTHLQALITELDPDAVRRHQKAHDDRGLYIRRGKDGMSFLGLTHDTPVIDAIYDTLRRDGDAIADQRHRDNDTAAAAAAAESDRATEPVWSDADLRADAARADALMARILGTVTPDGEVTFDRAAATIITTDVVIDADTLQGLQDRVALINGQPAPAGIARDHAAWATFLRRVVTDPVDGWVKDHGTTVRVPPALRRHCIARDGGCRSPGCTRKAQRYLQIDHAEEAPHGPTTAGNCGALCTECHQRKTAGLLDITDSRPDGTATFNTALGQTVRIPARPNLPRPHTVHALAVEIDQPPF</sequence>